<evidence type="ECO:0000313" key="3">
    <source>
        <dbReference type="EMBL" id="EES99672.1"/>
    </source>
</evidence>
<evidence type="ECO:0000256" key="1">
    <source>
        <dbReference type="SAM" id="MobiDB-lite"/>
    </source>
</evidence>
<feature type="region of interest" description="Disordered" evidence="1">
    <location>
        <begin position="269"/>
        <end position="290"/>
    </location>
</feature>
<dbReference type="Pfam" id="PF00078">
    <property type="entry name" value="RVT_1"/>
    <property type="match status" value="1"/>
</dbReference>
<feature type="region of interest" description="Disordered" evidence="1">
    <location>
        <begin position="572"/>
        <end position="595"/>
    </location>
</feature>
<feature type="compositionally biased region" description="Low complexity" evidence="1">
    <location>
        <begin position="583"/>
        <end position="595"/>
    </location>
</feature>
<dbReference type="InterPro" id="IPR043502">
    <property type="entry name" value="DNA/RNA_pol_sf"/>
</dbReference>
<keyword evidence="3" id="KW-0695">RNA-directed DNA polymerase</keyword>
<dbReference type="VEuPathDB" id="GiardiaDB:GL50581_3091"/>
<evidence type="ECO:0000259" key="2">
    <source>
        <dbReference type="PROSITE" id="PS50878"/>
    </source>
</evidence>
<dbReference type="GO" id="GO:0003964">
    <property type="term" value="F:RNA-directed DNA polymerase activity"/>
    <property type="evidence" value="ECO:0007669"/>
    <property type="project" value="UniProtKB-KW"/>
</dbReference>
<comment type="caution">
    <text evidence="3">The sequence shown here is derived from an EMBL/GenBank/DDBJ whole genome shotgun (WGS) entry which is preliminary data.</text>
</comment>
<name>C6LWD3_GIAIB</name>
<dbReference type="OMA" id="YNELMTH"/>
<organism evidence="3 4">
    <name type="scientific">Giardia intestinalis (strain ATCC 50581 / GS clone H7)</name>
    <name type="common">Giardia lamblia</name>
    <dbReference type="NCBI Taxonomy" id="598745"/>
    <lineage>
        <taxon>Eukaryota</taxon>
        <taxon>Metamonada</taxon>
        <taxon>Diplomonadida</taxon>
        <taxon>Hexamitidae</taxon>
        <taxon>Giardiinae</taxon>
        <taxon>Giardia</taxon>
    </lineage>
</organism>
<proteinExistence type="predicted"/>
<protein>
    <submittedName>
        <fullName evidence="3">Reverse transcriptase/endonuclease, putative</fullName>
    </submittedName>
</protein>
<dbReference type="PANTHER" id="PTHR19446">
    <property type="entry name" value="REVERSE TRANSCRIPTASES"/>
    <property type="match status" value="1"/>
</dbReference>
<keyword evidence="3" id="KW-0808">Transferase</keyword>
<dbReference type="Proteomes" id="UP000002488">
    <property type="component" value="Unassembled WGS sequence"/>
</dbReference>
<feature type="region of interest" description="Disordered" evidence="1">
    <location>
        <begin position="630"/>
        <end position="657"/>
    </location>
</feature>
<dbReference type="PROSITE" id="PS50878">
    <property type="entry name" value="RT_POL"/>
    <property type="match status" value="1"/>
</dbReference>
<keyword evidence="3" id="KW-0548">Nucleotidyltransferase</keyword>
<dbReference type="OrthoDB" id="415822at2759"/>
<gene>
    <name evidence="3" type="ORF">GL50581_3091</name>
</gene>
<feature type="compositionally biased region" description="Low complexity" evidence="1">
    <location>
        <begin position="647"/>
        <end position="657"/>
    </location>
</feature>
<dbReference type="EMBL" id="ACGJ01002551">
    <property type="protein sequence ID" value="EES99672.1"/>
    <property type="molecule type" value="Genomic_DNA"/>
</dbReference>
<feature type="domain" description="Reverse transcriptase" evidence="2">
    <location>
        <begin position="411"/>
        <end position="657"/>
    </location>
</feature>
<feature type="compositionally biased region" description="Basic and acidic residues" evidence="1">
    <location>
        <begin position="275"/>
        <end position="290"/>
    </location>
</feature>
<dbReference type="InterPro" id="IPR000477">
    <property type="entry name" value="RT_dom"/>
</dbReference>
<keyword evidence="3" id="KW-0255">Endonuclease</keyword>
<dbReference type="GO" id="GO:0004519">
    <property type="term" value="F:endonuclease activity"/>
    <property type="evidence" value="ECO:0007669"/>
    <property type="project" value="UniProtKB-KW"/>
</dbReference>
<dbReference type="AlphaFoldDB" id="C6LWD3"/>
<evidence type="ECO:0000313" key="4">
    <source>
        <dbReference type="Proteomes" id="UP000002488"/>
    </source>
</evidence>
<reference evidence="3 4" key="1">
    <citation type="journal article" date="2009" name="PLoS Pathog.">
        <title>Draft genome sequencing of giardia intestinalis assemblage B isolate GS: is human giardiasis caused by two different species?</title>
        <authorList>
            <person name="Franzen O."/>
            <person name="Jerlstrom-Hultqvist J."/>
            <person name="Castro E."/>
            <person name="Sherwood E."/>
            <person name="Ankarklev J."/>
            <person name="Reiner D.S."/>
            <person name="Palm D."/>
            <person name="Andersson J.O."/>
            <person name="Andersson B."/>
            <person name="Svard S.G."/>
        </authorList>
    </citation>
    <scope>NUCLEOTIDE SEQUENCE [LARGE SCALE GENOMIC DNA]</scope>
    <source>
        <strain evidence="4">ATCC 50581 / GS clone H7</strain>
    </source>
</reference>
<dbReference type="SUPFAM" id="SSF56672">
    <property type="entry name" value="DNA/RNA polymerases"/>
    <property type="match status" value="1"/>
</dbReference>
<keyword evidence="3" id="KW-0378">Hydrolase</keyword>
<accession>C6LWD3</accession>
<sequence length="657" mass="72775">MIEFLGANRVGGIPVCPTCGQAYRRPRDLINHLRESPCTAIPWYDQGYEKVTERRFKCKFCRYEAMKAYQVVAHSNLDLGCRRCLLEVVAGQYQSPQQSDDPGAASSPPPAVVNDPLMTGRWTYSLEAALTVRAHLDQKRRRAREDPIHIMGARSYLRDPQRADREFMLGGDKPKTFLLAAVTHSCWICGLACENAKQLAEHLRESNDDRHRTLGDEKLIIPAHIPNQTELAMLIHQGARMIASIKQAGADVSLPAIRGLNALVRNCRRAPPPLESKDNQNRGGEPDPEKARRRIANRVNNALSFGAVSKALRALDDTPMIDIKSAQAKAALTALHPCTLPEGYVGVDYVPSSNTTGLEPATEEEMRKALFGTLNKKAPGASGLGPVQLKAMKQNDEFIKYLTQAYNELMTHPDAMSDVMALFEFRAVLIPKEAGGYRPIAIGETITNIFHRILLKRLIKHANYLSCEQIAFKKNAYPVGIRRAHELISRAGMQAISLDIKNAFNSVPRAEVIRALNEAGAPLVLIGYVKNFLELRHSEDVKCEVCGVPQGDPLSMFLPCMAFERLLRRPREAQKPRVPWRTPSGRQGAAARSRAPAYPGPLCVPGSVRAPCRPFATLAGGDQADARAAPWAVEGCGPHHRSRRRTWTSPSRSPKRR</sequence>
<keyword evidence="3" id="KW-0540">Nuclease</keyword>